<sequence length="303" mass="32970">MDWEAPADAWYVFLAVSIVSAALAGVVLSLPTGPPPDATQAANTIERVSGSSTEASATWKYEADTIRIDGPTIELENEHGTDRASTAYGVVVPVNETDRLINITHGAEFEDEYETELDDGDTHAFETFLSDLEDEYQKNSGEPMVASGELVVRQISIDPNVDEVENEHESAELEVTETSRFGNIREVTLSYDGIDGRSIELELEGSYTTGTDLHYEKSRTFSTGSGSIVISDISSPKANFAGDPPLDFSVEYEDGSWGGTGLNVGTTLTWDNEVERSADLDDDAPFVEYRDSTGEYHVTIVTV</sequence>
<dbReference type="RefSeq" id="WP_250139665.1">
    <property type="nucleotide sequence ID" value="NZ_JALIQP010000002.1"/>
</dbReference>
<name>A0ABD5PLN4_9EURY</name>
<keyword evidence="3" id="KW-1185">Reference proteome</keyword>
<feature type="transmembrane region" description="Helical" evidence="1">
    <location>
        <begin position="9"/>
        <end position="30"/>
    </location>
</feature>
<comment type="caution">
    <text evidence="2">The sequence shown here is derived from an EMBL/GenBank/DDBJ whole genome shotgun (WGS) entry which is preliminary data.</text>
</comment>
<keyword evidence="1" id="KW-0472">Membrane</keyword>
<evidence type="ECO:0000313" key="2">
    <source>
        <dbReference type="EMBL" id="MFC4541502.1"/>
    </source>
</evidence>
<gene>
    <name evidence="2" type="ORF">ACFO5R_06135</name>
</gene>
<dbReference type="Pfam" id="PF23954">
    <property type="entry name" value="DUF7283"/>
    <property type="match status" value="1"/>
</dbReference>
<organism evidence="2 3">
    <name type="scientific">Halosolutus amylolyticus</name>
    <dbReference type="NCBI Taxonomy" id="2932267"/>
    <lineage>
        <taxon>Archaea</taxon>
        <taxon>Methanobacteriati</taxon>
        <taxon>Methanobacteriota</taxon>
        <taxon>Stenosarchaea group</taxon>
        <taxon>Halobacteria</taxon>
        <taxon>Halobacteriales</taxon>
        <taxon>Natrialbaceae</taxon>
        <taxon>Halosolutus</taxon>
    </lineage>
</organism>
<dbReference type="EMBL" id="JBHSFA010000002">
    <property type="protein sequence ID" value="MFC4541502.1"/>
    <property type="molecule type" value="Genomic_DNA"/>
</dbReference>
<keyword evidence="1" id="KW-0812">Transmembrane</keyword>
<keyword evidence="1" id="KW-1133">Transmembrane helix</keyword>
<accession>A0ABD5PLN4</accession>
<dbReference type="InterPro" id="IPR055707">
    <property type="entry name" value="DUF7283"/>
</dbReference>
<evidence type="ECO:0000313" key="3">
    <source>
        <dbReference type="Proteomes" id="UP001595898"/>
    </source>
</evidence>
<protein>
    <submittedName>
        <fullName evidence="2">Uncharacterized protein</fullName>
    </submittedName>
</protein>
<evidence type="ECO:0000256" key="1">
    <source>
        <dbReference type="SAM" id="Phobius"/>
    </source>
</evidence>
<reference evidence="2 3" key="1">
    <citation type="journal article" date="2019" name="Int. J. Syst. Evol. Microbiol.">
        <title>The Global Catalogue of Microorganisms (GCM) 10K type strain sequencing project: providing services to taxonomists for standard genome sequencing and annotation.</title>
        <authorList>
            <consortium name="The Broad Institute Genomics Platform"/>
            <consortium name="The Broad Institute Genome Sequencing Center for Infectious Disease"/>
            <person name="Wu L."/>
            <person name="Ma J."/>
        </authorList>
    </citation>
    <scope>NUCLEOTIDE SEQUENCE [LARGE SCALE GENOMIC DNA]</scope>
    <source>
        <strain evidence="2 3">WLHS5</strain>
    </source>
</reference>
<proteinExistence type="predicted"/>
<dbReference type="Proteomes" id="UP001595898">
    <property type="component" value="Unassembled WGS sequence"/>
</dbReference>
<dbReference type="AlphaFoldDB" id="A0ABD5PLN4"/>